<comment type="caution">
    <text evidence="3">The sequence shown here is derived from an EMBL/GenBank/DDBJ whole genome shotgun (WGS) entry which is preliminary data.</text>
</comment>
<dbReference type="InterPro" id="IPR052336">
    <property type="entry name" value="MlaD_Phospholipid_Transporter"/>
</dbReference>
<reference evidence="4" key="1">
    <citation type="submission" date="2017-09" db="EMBL/GenBank/DDBJ databases">
        <authorList>
            <person name="Zhang Y."/>
            <person name="Huang X."/>
            <person name="Liu J."/>
            <person name="Lu L."/>
            <person name="Peng K."/>
        </authorList>
    </citation>
    <scope>NUCLEOTIDE SEQUENCE [LARGE SCALE GENOMIC DNA]</scope>
    <source>
        <strain evidence="4">S-XJ-1</strain>
    </source>
</reference>
<dbReference type="AlphaFoldDB" id="A0A2A2WSA6"/>
<sequence>MAAADEVLDDRGDDVRDTVRQLSAALQTVSDGRDDIFATVRNLEAFTAAMEGSGEQITTFNEVMAAVTVSVSRGRGEIGPALTELDLAVDEVRDFVRDNRQVGIETVRTTTDLLTVLAEQRDDIAQILHVAPTALSNLQGIYQPSQNAVISSLALTDFANPMQFICSDLAAAEETDVHTASEECVRLLGPTLTALAVDYPPVAINPSRGVGALPHQLDYTHDHLRPAPALATPADASPTPAGPADGRVGVTDLLTEGVR</sequence>
<dbReference type="EMBL" id="NTGA01000011">
    <property type="protein sequence ID" value="PAY24035.1"/>
    <property type="molecule type" value="Genomic_DNA"/>
</dbReference>
<keyword evidence="4" id="KW-1185">Reference proteome</keyword>
<evidence type="ECO:0000313" key="4">
    <source>
        <dbReference type="Proteomes" id="UP000218810"/>
    </source>
</evidence>
<evidence type="ECO:0000313" key="3">
    <source>
        <dbReference type="EMBL" id="PAY24035.1"/>
    </source>
</evidence>
<dbReference type="PANTHER" id="PTHR33371:SF4">
    <property type="entry name" value="INTERMEMBRANE PHOSPHOLIPID TRANSPORT SYSTEM BINDING PROTEIN MLAD"/>
    <property type="match status" value="1"/>
</dbReference>
<evidence type="ECO:0000256" key="1">
    <source>
        <dbReference type="SAM" id="MobiDB-lite"/>
    </source>
</evidence>
<dbReference type="Pfam" id="PF11887">
    <property type="entry name" value="Mce4_CUP1"/>
    <property type="match status" value="1"/>
</dbReference>
<feature type="region of interest" description="Disordered" evidence="1">
    <location>
        <begin position="228"/>
        <end position="249"/>
    </location>
</feature>
<dbReference type="RefSeq" id="WP_007631787.1">
    <property type="nucleotide sequence ID" value="NZ_NTGA01000011.1"/>
</dbReference>
<dbReference type="GO" id="GO:0005576">
    <property type="term" value="C:extracellular region"/>
    <property type="evidence" value="ECO:0007669"/>
    <property type="project" value="TreeGrafter"/>
</dbReference>
<dbReference type="OrthoDB" id="4516955at2"/>
<dbReference type="PANTHER" id="PTHR33371">
    <property type="entry name" value="INTERMEMBRANE PHOSPHOLIPID TRANSPORT SYSTEM BINDING PROTEIN MLAD-RELATED"/>
    <property type="match status" value="1"/>
</dbReference>
<gene>
    <name evidence="3" type="ORF">CEY15_05650</name>
</gene>
<organism evidence="3 4">
    <name type="scientific">Dietzia natronolimnaea</name>
    <dbReference type="NCBI Taxonomy" id="161920"/>
    <lineage>
        <taxon>Bacteria</taxon>
        <taxon>Bacillati</taxon>
        <taxon>Actinomycetota</taxon>
        <taxon>Actinomycetes</taxon>
        <taxon>Mycobacteriales</taxon>
        <taxon>Dietziaceae</taxon>
        <taxon>Dietzia</taxon>
    </lineage>
</organism>
<dbReference type="InterPro" id="IPR024516">
    <property type="entry name" value="Mce_C"/>
</dbReference>
<name>A0A2A2WSA6_9ACTN</name>
<protein>
    <recommendedName>
        <fullName evidence="2">Mammalian cell entry C-terminal domain-containing protein</fullName>
    </recommendedName>
</protein>
<proteinExistence type="predicted"/>
<feature type="domain" description="Mammalian cell entry C-terminal" evidence="2">
    <location>
        <begin position="2"/>
        <end position="131"/>
    </location>
</feature>
<accession>A0A2A2WSA6</accession>
<evidence type="ECO:0000259" key="2">
    <source>
        <dbReference type="Pfam" id="PF11887"/>
    </source>
</evidence>
<dbReference type="Proteomes" id="UP000218810">
    <property type="component" value="Unassembled WGS sequence"/>
</dbReference>